<evidence type="ECO:0000256" key="1">
    <source>
        <dbReference type="SAM" id="MobiDB-lite"/>
    </source>
</evidence>
<protein>
    <submittedName>
        <fullName evidence="2">Cytoskeletal protein RodZ</fullName>
    </submittedName>
</protein>
<reference evidence="2 3" key="1">
    <citation type="submission" date="2020-08" db="EMBL/GenBank/DDBJ databases">
        <title>Genomic Encyclopedia of Type Strains, Phase IV (KMG-IV): sequencing the most valuable type-strain genomes for metagenomic binning, comparative biology and taxonomic classification.</title>
        <authorList>
            <person name="Goeker M."/>
        </authorList>
    </citation>
    <scope>NUCLEOTIDE SEQUENCE [LARGE SCALE GENOMIC DNA]</scope>
    <source>
        <strain evidence="2 3">DSM 24105</strain>
    </source>
</reference>
<dbReference type="Gene3D" id="1.10.150.320">
    <property type="entry name" value="Photosystem II 12 kDa extrinsic protein"/>
    <property type="match status" value="1"/>
</dbReference>
<comment type="caution">
    <text evidence="2">The sequence shown here is derived from an EMBL/GenBank/DDBJ whole genome shotgun (WGS) entry which is preliminary data.</text>
</comment>
<proteinExistence type="predicted"/>
<evidence type="ECO:0000313" key="3">
    <source>
        <dbReference type="Proteomes" id="UP000517759"/>
    </source>
</evidence>
<dbReference type="SUPFAM" id="SSF81585">
    <property type="entry name" value="PsbU/PolX domain-like"/>
    <property type="match status" value="1"/>
</dbReference>
<sequence>MKASTLFLGFTLVALAMAGAGLWQAFGPRAPRPAAPSSVAVAPAQRPKPLQPNLAEPTEPGVRSVYPGGRPTAAARPASPESVPSPTARQTPAAIAPAPVEPAPAPEQPAAQSPAEQAAGDGIDLNSAPIEALNALGAGMIGKTIVANRPYASPEDLVTRRVLKRQDYETIKPRVVAR</sequence>
<feature type="compositionally biased region" description="Low complexity" evidence="1">
    <location>
        <begin position="108"/>
        <end position="119"/>
    </location>
</feature>
<organism evidence="2 3">
    <name type="scientific">Methylobacterium brachythecii</name>
    <dbReference type="NCBI Taxonomy" id="1176177"/>
    <lineage>
        <taxon>Bacteria</taxon>
        <taxon>Pseudomonadati</taxon>
        <taxon>Pseudomonadota</taxon>
        <taxon>Alphaproteobacteria</taxon>
        <taxon>Hyphomicrobiales</taxon>
        <taxon>Methylobacteriaceae</taxon>
        <taxon>Methylobacterium</taxon>
    </lineage>
</organism>
<dbReference type="EMBL" id="JACIDN010000001">
    <property type="protein sequence ID" value="MBB3900865.1"/>
    <property type="molecule type" value="Genomic_DNA"/>
</dbReference>
<dbReference type="Proteomes" id="UP000517759">
    <property type="component" value="Unassembled WGS sequence"/>
</dbReference>
<feature type="compositionally biased region" description="Low complexity" evidence="1">
    <location>
        <begin position="35"/>
        <end position="44"/>
    </location>
</feature>
<accession>A0A7W6ACS9</accession>
<evidence type="ECO:0000313" key="2">
    <source>
        <dbReference type="EMBL" id="MBB3900865.1"/>
    </source>
</evidence>
<name>A0A7W6ACS9_9HYPH</name>
<gene>
    <name evidence="2" type="ORF">GGR33_000345</name>
</gene>
<feature type="region of interest" description="Disordered" evidence="1">
    <location>
        <begin position="30"/>
        <end position="122"/>
    </location>
</feature>
<dbReference type="RefSeq" id="WP_183501649.1">
    <property type="nucleotide sequence ID" value="NZ_JACIDN010000001.1"/>
</dbReference>
<dbReference type="AlphaFoldDB" id="A0A7W6ACS9"/>
<feature type="compositionally biased region" description="Low complexity" evidence="1">
    <location>
        <begin position="67"/>
        <end position="80"/>
    </location>
</feature>